<keyword evidence="2" id="KW-1185">Reference proteome</keyword>
<sequence length="89" mass="9810">MKGRPAPAYQILWPTGLERGRAGLAHFDGSTRGMAHMLPPLLHVILLKKLHILDMDSIVSRFYCDSFFWCHDEGVLVSASAGNSGPEMS</sequence>
<dbReference type="AlphaFoldDB" id="A0AAF0V2M5"/>
<name>A0AAF0V2M5_SOLVR</name>
<organism evidence="1 2">
    <name type="scientific">Solanum verrucosum</name>
    <dbReference type="NCBI Taxonomy" id="315347"/>
    <lineage>
        <taxon>Eukaryota</taxon>
        <taxon>Viridiplantae</taxon>
        <taxon>Streptophyta</taxon>
        <taxon>Embryophyta</taxon>
        <taxon>Tracheophyta</taxon>
        <taxon>Spermatophyta</taxon>
        <taxon>Magnoliopsida</taxon>
        <taxon>eudicotyledons</taxon>
        <taxon>Gunneridae</taxon>
        <taxon>Pentapetalae</taxon>
        <taxon>asterids</taxon>
        <taxon>lamiids</taxon>
        <taxon>Solanales</taxon>
        <taxon>Solanaceae</taxon>
        <taxon>Solanoideae</taxon>
        <taxon>Solaneae</taxon>
        <taxon>Solanum</taxon>
    </lineage>
</organism>
<evidence type="ECO:0000313" key="2">
    <source>
        <dbReference type="Proteomes" id="UP001234989"/>
    </source>
</evidence>
<dbReference type="EMBL" id="CP133622">
    <property type="protein sequence ID" value="WMV55716.1"/>
    <property type="molecule type" value="Genomic_DNA"/>
</dbReference>
<dbReference type="Proteomes" id="UP001234989">
    <property type="component" value="Chromosome 11"/>
</dbReference>
<protein>
    <submittedName>
        <fullName evidence="1">Uncharacterized protein</fullName>
    </submittedName>
</protein>
<reference evidence="1" key="1">
    <citation type="submission" date="2023-08" db="EMBL/GenBank/DDBJ databases">
        <title>A de novo genome assembly of Solanum verrucosum Schlechtendal, a Mexican diploid species geographically isolated from the other diploid A-genome species in potato relatives.</title>
        <authorList>
            <person name="Hosaka K."/>
        </authorList>
    </citation>
    <scope>NUCLEOTIDE SEQUENCE</scope>
    <source>
        <tissue evidence="1">Young leaves</tissue>
    </source>
</reference>
<proteinExistence type="predicted"/>
<gene>
    <name evidence="1" type="ORF">MTR67_049101</name>
</gene>
<evidence type="ECO:0000313" key="1">
    <source>
        <dbReference type="EMBL" id="WMV55716.1"/>
    </source>
</evidence>
<accession>A0AAF0V2M5</accession>